<proteinExistence type="predicted"/>
<accession>V5BMS5</accession>
<dbReference type="Proteomes" id="UP000017842">
    <property type="component" value="Unassembled WGS sequence"/>
</dbReference>
<organism evidence="1 2">
    <name type="scientific">Methyloglobulus morosus KoM1</name>
    <dbReference type="NCBI Taxonomy" id="1116472"/>
    <lineage>
        <taxon>Bacteria</taxon>
        <taxon>Pseudomonadati</taxon>
        <taxon>Pseudomonadota</taxon>
        <taxon>Gammaproteobacteria</taxon>
        <taxon>Methylococcales</taxon>
        <taxon>Methylococcaceae</taxon>
        <taxon>Methyloglobulus</taxon>
    </lineage>
</organism>
<gene>
    <name evidence="1" type="ORF">MGMO_164c00070</name>
</gene>
<comment type="caution">
    <text evidence="1">The sequence shown here is derived from an EMBL/GenBank/DDBJ whole genome shotgun (WGS) entry which is preliminary data.</text>
</comment>
<sequence>MSRRDIDKNMETQAKIRCDKDEHKLYEFYADFNEWLESEEGQLLLDEYGINGLSQPSKAFLEGIKRHTMKPLRLTEKIAATKH</sequence>
<protein>
    <submittedName>
        <fullName evidence="1">Uncharacterized protein</fullName>
    </submittedName>
</protein>
<dbReference type="EMBL" id="AYLO01000150">
    <property type="protein sequence ID" value="ESS67472.1"/>
    <property type="molecule type" value="Genomic_DNA"/>
</dbReference>
<dbReference type="AlphaFoldDB" id="V5BMS5"/>
<dbReference type="STRING" id="1116472.MGMO_164c00070"/>
<keyword evidence="2" id="KW-1185">Reference proteome</keyword>
<name>V5BMS5_9GAMM</name>
<evidence type="ECO:0000313" key="2">
    <source>
        <dbReference type="Proteomes" id="UP000017842"/>
    </source>
</evidence>
<evidence type="ECO:0000313" key="1">
    <source>
        <dbReference type="EMBL" id="ESS67472.1"/>
    </source>
</evidence>
<dbReference type="RefSeq" id="WP_023496367.1">
    <property type="nucleotide sequence ID" value="NZ_AYLO01000150.1"/>
</dbReference>
<dbReference type="OrthoDB" id="2077946at2"/>
<reference evidence="1 2" key="1">
    <citation type="journal article" date="2013" name="Genome Announc.">
        <title>Draft Genome Sequence of the Methanotrophic Gammaproteobacterium Methyloglobulus morosus DSM 22980 Strain KoM1.</title>
        <authorList>
            <person name="Poehlein A."/>
            <person name="Deutzmann J.S."/>
            <person name="Daniel R."/>
            <person name="Simeonova D.D."/>
        </authorList>
    </citation>
    <scope>NUCLEOTIDE SEQUENCE [LARGE SCALE GENOMIC DNA]</scope>
    <source>
        <strain evidence="1 2">KoM1</strain>
    </source>
</reference>